<feature type="domain" description="Death" evidence="1">
    <location>
        <begin position="67"/>
        <end position="126"/>
    </location>
</feature>
<comment type="caution">
    <text evidence="2">The sequence shown here is derived from an EMBL/GenBank/DDBJ whole genome shotgun (WGS) entry which is preliminary data.</text>
</comment>
<name>A0ABQ2EPU0_9ACTN</name>
<dbReference type="InterPro" id="IPR012312">
    <property type="entry name" value="Hemerythrin-like"/>
</dbReference>
<gene>
    <name evidence="2" type="ORF">GCM10011583_55650</name>
</gene>
<sequence length="231" mass="25070">MTNTAMADVRDMYMAHTMFRREIGLAPTLICEVPGGDVERAAIVADHFQVVDNSLHHHHVAEDKHLWPRLAERVGTEADAVVRVMEEQHGAIDTLLDEVRAGLARWRSTADAAQGETVAAAMTRLNERLVEHLAVEEDLALPLIENHITAAEWGQMIADSAGDVAPEQIPLIFGMMAYEADPETVRDIIAQMPPEISGVIGDLASESYAAHARRVYGTAAPARIGARGAVA</sequence>
<dbReference type="Gene3D" id="1.20.120.520">
    <property type="entry name" value="nmb1532 protein domain like"/>
    <property type="match status" value="1"/>
</dbReference>
<accession>A0ABQ2EPU0</accession>
<dbReference type="PROSITE" id="PS50017">
    <property type="entry name" value="DEATH_DOMAIN"/>
    <property type="match status" value="1"/>
</dbReference>
<dbReference type="Pfam" id="PF01814">
    <property type="entry name" value="Hemerythrin"/>
    <property type="match status" value="1"/>
</dbReference>
<evidence type="ECO:0000313" key="2">
    <source>
        <dbReference type="EMBL" id="GGK16590.1"/>
    </source>
</evidence>
<protein>
    <recommendedName>
        <fullName evidence="1">Death domain-containing protein</fullName>
    </recommendedName>
</protein>
<evidence type="ECO:0000259" key="1">
    <source>
        <dbReference type="PROSITE" id="PS50017"/>
    </source>
</evidence>
<proteinExistence type="predicted"/>
<dbReference type="RefSeq" id="WP_189110303.1">
    <property type="nucleotide sequence ID" value="NZ_BMMV01000021.1"/>
</dbReference>
<dbReference type="InterPro" id="IPR000488">
    <property type="entry name" value="Death_dom"/>
</dbReference>
<organism evidence="2 3">
    <name type="scientific">Streptomyces camponoticapitis</name>
    <dbReference type="NCBI Taxonomy" id="1616125"/>
    <lineage>
        <taxon>Bacteria</taxon>
        <taxon>Bacillati</taxon>
        <taxon>Actinomycetota</taxon>
        <taxon>Actinomycetes</taxon>
        <taxon>Kitasatosporales</taxon>
        <taxon>Streptomycetaceae</taxon>
        <taxon>Streptomyces</taxon>
    </lineage>
</organism>
<keyword evidence="3" id="KW-1185">Reference proteome</keyword>
<dbReference type="CDD" id="cd12108">
    <property type="entry name" value="Hr-like"/>
    <property type="match status" value="1"/>
</dbReference>
<dbReference type="EMBL" id="BMMV01000021">
    <property type="protein sequence ID" value="GGK16590.1"/>
    <property type="molecule type" value="Genomic_DNA"/>
</dbReference>
<evidence type="ECO:0000313" key="3">
    <source>
        <dbReference type="Proteomes" id="UP000660265"/>
    </source>
</evidence>
<reference evidence="3" key="1">
    <citation type="journal article" date="2019" name="Int. J. Syst. Evol. Microbiol.">
        <title>The Global Catalogue of Microorganisms (GCM) 10K type strain sequencing project: providing services to taxonomists for standard genome sequencing and annotation.</title>
        <authorList>
            <consortium name="The Broad Institute Genomics Platform"/>
            <consortium name="The Broad Institute Genome Sequencing Center for Infectious Disease"/>
            <person name="Wu L."/>
            <person name="Ma J."/>
        </authorList>
    </citation>
    <scope>NUCLEOTIDE SEQUENCE [LARGE SCALE GENOMIC DNA]</scope>
    <source>
        <strain evidence="3">CGMCC 4.7275</strain>
    </source>
</reference>
<dbReference type="Proteomes" id="UP000660265">
    <property type="component" value="Unassembled WGS sequence"/>
</dbReference>